<dbReference type="PANTHER" id="PTHR45751:SF16">
    <property type="entry name" value="E3 UBIQUITIN-PROTEIN LIGASE RGLG4"/>
    <property type="match status" value="1"/>
</dbReference>
<dbReference type="InterPro" id="IPR001841">
    <property type="entry name" value="Znf_RING"/>
</dbReference>
<proteinExistence type="predicted"/>
<evidence type="ECO:0000313" key="4">
    <source>
        <dbReference type="EMBL" id="TKV95521.1"/>
    </source>
</evidence>
<dbReference type="GO" id="GO:0008270">
    <property type="term" value="F:zinc ion binding"/>
    <property type="evidence" value="ECO:0007669"/>
    <property type="project" value="UniProtKB-KW"/>
</dbReference>
<accession>A0A4U6T392</accession>
<dbReference type="Proteomes" id="UP000298652">
    <property type="component" value="Chromosome 9"/>
</dbReference>
<dbReference type="Gramene" id="TKV95521">
    <property type="protein sequence ID" value="TKV95521"/>
    <property type="gene ID" value="SEVIR_9G368900v2"/>
</dbReference>
<dbReference type="AlphaFoldDB" id="A0A4U6T392"/>
<evidence type="ECO:0000256" key="2">
    <source>
        <dbReference type="SAM" id="MobiDB-lite"/>
    </source>
</evidence>
<evidence type="ECO:0000256" key="1">
    <source>
        <dbReference type="PROSITE-ProRule" id="PRU00175"/>
    </source>
</evidence>
<name>A0A4U6T392_SETVI</name>
<dbReference type="EMBL" id="CM016560">
    <property type="protein sequence ID" value="TKV95521.1"/>
    <property type="molecule type" value="Genomic_DNA"/>
</dbReference>
<feature type="compositionally biased region" description="Polar residues" evidence="2">
    <location>
        <begin position="159"/>
        <end position="176"/>
    </location>
</feature>
<dbReference type="Pfam" id="PF07002">
    <property type="entry name" value="Copine"/>
    <property type="match status" value="1"/>
</dbReference>
<dbReference type="InterPro" id="IPR010734">
    <property type="entry name" value="Copine_C"/>
</dbReference>
<dbReference type="PANTHER" id="PTHR45751">
    <property type="entry name" value="COPINE FAMILY PROTEIN 1"/>
    <property type="match status" value="1"/>
</dbReference>
<evidence type="ECO:0000313" key="5">
    <source>
        <dbReference type="Proteomes" id="UP000298652"/>
    </source>
</evidence>
<keyword evidence="1" id="KW-0479">Metal-binding</keyword>
<dbReference type="GO" id="GO:0005634">
    <property type="term" value="C:nucleus"/>
    <property type="evidence" value="ECO:0007669"/>
    <property type="project" value="TreeGrafter"/>
</dbReference>
<dbReference type="InterPro" id="IPR052079">
    <property type="entry name" value="E3_ligase/Copine_domain"/>
</dbReference>
<dbReference type="InterPro" id="IPR013083">
    <property type="entry name" value="Znf_RING/FYVE/PHD"/>
</dbReference>
<dbReference type="Pfam" id="PF13920">
    <property type="entry name" value="zf-C3HC4_3"/>
    <property type="match status" value="1"/>
</dbReference>
<keyword evidence="1" id="KW-0863">Zinc-finger</keyword>
<gene>
    <name evidence="4" type="ORF">SEVIR_9G368900v2</name>
</gene>
<feature type="region of interest" description="Disordered" evidence="2">
    <location>
        <begin position="145"/>
        <end position="176"/>
    </location>
</feature>
<organism evidence="4 5">
    <name type="scientific">Setaria viridis</name>
    <name type="common">Green bristlegrass</name>
    <name type="synonym">Setaria italica subsp. viridis</name>
    <dbReference type="NCBI Taxonomy" id="4556"/>
    <lineage>
        <taxon>Eukaryota</taxon>
        <taxon>Viridiplantae</taxon>
        <taxon>Streptophyta</taxon>
        <taxon>Embryophyta</taxon>
        <taxon>Tracheophyta</taxon>
        <taxon>Spermatophyta</taxon>
        <taxon>Magnoliopsida</taxon>
        <taxon>Liliopsida</taxon>
        <taxon>Poales</taxon>
        <taxon>Poaceae</taxon>
        <taxon>PACMAD clade</taxon>
        <taxon>Panicoideae</taxon>
        <taxon>Panicodae</taxon>
        <taxon>Paniceae</taxon>
        <taxon>Cenchrinae</taxon>
        <taxon>Setaria</taxon>
    </lineage>
</organism>
<dbReference type="Gene3D" id="3.30.40.10">
    <property type="entry name" value="Zinc/RING finger domain, C3HC4 (zinc finger)"/>
    <property type="match status" value="1"/>
</dbReference>
<dbReference type="GO" id="GO:0004842">
    <property type="term" value="F:ubiquitin-protein transferase activity"/>
    <property type="evidence" value="ECO:0007669"/>
    <property type="project" value="TreeGrafter"/>
</dbReference>
<dbReference type="GO" id="GO:0016567">
    <property type="term" value="P:protein ubiquitination"/>
    <property type="evidence" value="ECO:0007669"/>
    <property type="project" value="TreeGrafter"/>
</dbReference>
<sequence>MSGGEEEKVTLDLGRLDVVEPKMPLVDDDGLEVCTVELGLTPAEEVLLHRADLGPFSIEQLQYSYPLSIVLVGVGDGPWEDMQKFDDKLPARDFDNFQFVNFTSIMARSTTAQQKESAFALAALMEVPIQYKATVELGILGRTTGKAKRVQPAPPPLPQRQSSLRRGSSNVSTASAPSLRNDQVCPIYLTNAKDLAFGCGHMCCRECGESLTRCPICRQPKQCFFVNL</sequence>
<dbReference type="OMA" id="FPMETEP"/>
<dbReference type="PROSITE" id="PS50089">
    <property type="entry name" value="ZF_RING_2"/>
    <property type="match status" value="1"/>
</dbReference>
<keyword evidence="1" id="KW-0862">Zinc</keyword>
<evidence type="ECO:0000259" key="3">
    <source>
        <dbReference type="PROSITE" id="PS50089"/>
    </source>
</evidence>
<feature type="domain" description="RING-type" evidence="3">
    <location>
        <begin position="182"/>
        <end position="218"/>
    </location>
</feature>
<protein>
    <recommendedName>
        <fullName evidence="3">RING-type domain-containing protein</fullName>
    </recommendedName>
</protein>
<keyword evidence="5" id="KW-1185">Reference proteome</keyword>
<reference evidence="4" key="1">
    <citation type="submission" date="2019-03" db="EMBL/GenBank/DDBJ databases">
        <title>WGS assembly of Setaria viridis.</title>
        <authorList>
            <person name="Huang P."/>
            <person name="Jenkins J."/>
            <person name="Grimwood J."/>
            <person name="Barry K."/>
            <person name="Healey A."/>
            <person name="Mamidi S."/>
            <person name="Sreedasyam A."/>
            <person name="Shu S."/>
            <person name="Feldman M."/>
            <person name="Wu J."/>
            <person name="Yu Y."/>
            <person name="Chen C."/>
            <person name="Johnson J."/>
            <person name="Rokhsar D."/>
            <person name="Baxter I."/>
            <person name="Schmutz J."/>
            <person name="Brutnell T."/>
            <person name="Kellogg E."/>
        </authorList>
    </citation>
    <scope>NUCLEOTIDE SEQUENCE [LARGE SCALE GENOMIC DNA]</scope>
</reference>